<gene>
    <name evidence="10 14" type="primary">miaA</name>
    <name evidence="14" type="ORF">H8709_02225</name>
</gene>
<evidence type="ECO:0000256" key="2">
    <source>
        <dbReference type="ARBA" id="ARBA00003213"/>
    </source>
</evidence>
<dbReference type="RefSeq" id="WP_262396735.1">
    <property type="nucleotide sequence ID" value="NZ_JACRTC010000001.1"/>
</dbReference>
<dbReference type="InterPro" id="IPR018022">
    <property type="entry name" value="IPT"/>
</dbReference>
<evidence type="ECO:0000256" key="9">
    <source>
        <dbReference type="ARBA" id="ARBA00049563"/>
    </source>
</evidence>
<feature type="binding site" evidence="10">
    <location>
        <begin position="14"/>
        <end position="19"/>
    </location>
    <ligand>
        <name>substrate</name>
    </ligand>
</feature>
<feature type="region of interest" description="Interaction with substrate tRNA" evidence="10">
    <location>
        <begin position="37"/>
        <end position="40"/>
    </location>
</feature>
<dbReference type="Pfam" id="PF01715">
    <property type="entry name" value="IPPT"/>
    <property type="match status" value="1"/>
</dbReference>
<keyword evidence="15" id="KW-1185">Reference proteome</keyword>
<keyword evidence="7 10" id="KW-0067">ATP-binding</keyword>
<reference evidence="14" key="1">
    <citation type="submission" date="2020-08" db="EMBL/GenBank/DDBJ databases">
        <title>Genome public.</title>
        <authorList>
            <person name="Liu C."/>
            <person name="Sun Q."/>
        </authorList>
    </citation>
    <scope>NUCLEOTIDE SEQUENCE</scope>
    <source>
        <strain evidence="14">NSJ-54</strain>
    </source>
</reference>
<comment type="cofactor">
    <cofactor evidence="1 10">
        <name>Mg(2+)</name>
        <dbReference type="ChEBI" id="CHEBI:18420"/>
    </cofactor>
</comment>
<dbReference type="InterPro" id="IPR027417">
    <property type="entry name" value="P-loop_NTPase"/>
</dbReference>
<dbReference type="Gene3D" id="3.40.50.300">
    <property type="entry name" value="P-loop containing nucleotide triphosphate hydrolases"/>
    <property type="match status" value="1"/>
</dbReference>
<dbReference type="GO" id="GO:0005524">
    <property type="term" value="F:ATP binding"/>
    <property type="evidence" value="ECO:0007669"/>
    <property type="project" value="UniProtKB-UniRule"/>
</dbReference>
<dbReference type="EC" id="2.5.1.75" evidence="10"/>
<dbReference type="AlphaFoldDB" id="A0A926IB06"/>
<feature type="site" description="Interaction with substrate tRNA" evidence="10">
    <location>
        <position position="126"/>
    </location>
</feature>
<comment type="catalytic activity">
    <reaction evidence="9 10 11">
        <text>adenosine(37) in tRNA + dimethylallyl diphosphate = N(6)-dimethylallyladenosine(37) in tRNA + diphosphate</text>
        <dbReference type="Rhea" id="RHEA:26482"/>
        <dbReference type="Rhea" id="RHEA-COMP:10162"/>
        <dbReference type="Rhea" id="RHEA-COMP:10375"/>
        <dbReference type="ChEBI" id="CHEBI:33019"/>
        <dbReference type="ChEBI" id="CHEBI:57623"/>
        <dbReference type="ChEBI" id="CHEBI:74411"/>
        <dbReference type="ChEBI" id="CHEBI:74415"/>
        <dbReference type="EC" id="2.5.1.75"/>
    </reaction>
</comment>
<comment type="subunit">
    <text evidence="10">Monomer.</text>
</comment>
<dbReference type="Proteomes" id="UP000660861">
    <property type="component" value="Unassembled WGS sequence"/>
</dbReference>
<evidence type="ECO:0000256" key="11">
    <source>
        <dbReference type="RuleBase" id="RU003783"/>
    </source>
</evidence>
<evidence type="ECO:0000256" key="5">
    <source>
        <dbReference type="ARBA" id="ARBA00022694"/>
    </source>
</evidence>
<dbReference type="SUPFAM" id="SSF52540">
    <property type="entry name" value="P-loop containing nucleoside triphosphate hydrolases"/>
    <property type="match status" value="1"/>
</dbReference>
<keyword evidence="4 10" id="KW-0808">Transferase</keyword>
<dbReference type="Gene3D" id="1.10.20.140">
    <property type="match status" value="1"/>
</dbReference>
<evidence type="ECO:0000256" key="7">
    <source>
        <dbReference type="ARBA" id="ARBA00022840"/>
    </source>
</evidence>
<dbReference type="PANTHER" id="PTHR11088">
    <property type="entry name" value="TRNA DIMETHYLALLYLTRANSFERASE"/>
    <property type="match status" value="1"/>
</dbReference>
<dbReference type="HAMAP" id="MF_00185">
    <property type="entry name" value="IPP_trans"/>
    <property type="match status" value="1"/>
</dbReference>
<evidence type="ECO:0000256" key="13">
    <source>
        <dbReference type="RuleBase" id="RU003785"/>
    </source>
</evidence>
<evidence type="ECO:0000256" key="4">
    <source>
        <dbReference type="ARBA" id="ARBA00022679"/>
    </source>
</evidence>
<comment type="function">
    <text evidence="2 10 12">Catalyzes the transfer of a dimethylallyl group onto the adenine at position 37 in tRNAs that read codons beginning with uridine, leading to the formation of N6-(dimethylallyl)adenosine (i(6)A).</text>
</comment>
<accession>A0A926IB06</accession>
<evidence type="ECO:0000256" key="6">
    <source>
        <dbReference type="ARBA" id="ARBA00022741"/>
    </source>
</evidence>
<dbReference type="InterPro" id="IPR039657">
    <property type="entry name" value="Dimethylallyltransferase"/>
</dbReference>
<feature type="site" description="Interaction with substrate tRNA" evidence="10">
    <location>
        <position position="103"/>
    </location>
</feature>
<comment type="caution">
    <text evidence="10">Lacks conserved residue(s) required for the propagation of feature annotation.</text>
</comment>
<evidence type="ECO:0000256" key="12">
    <source>
        <dbReference type="RuleBase" id="RU003784"/>
    </source>
</evidence>
<evidence type="ECO:0000256" key="3">
    <source>
        <dbReference type="ARBA" id="ARBA00005842"/>
    </source>
</evidence>
<proteinExistence type="inferred from homology"/>
<dbReference type="GO" id="GO:0006400">
    <property type="term" value="P:tRNA modification"/>
    <property type="evidence" value="ECO:0007669"/>
    <property type="project" value="TreeGrafter"/>
</dbReference>
<evidence type="ECO:0000256" key="8">
    <source>
        <dbReference type="ARBA" id="ARBA00022842"/>
    </source>
</evidence>
<keyword evidence="8 10" id="KW-0460">Magnesium</keyword>
<protein>
    <recommendedName>
        <fullName evidence="10">tRNA dimethylallyltransferase</fullName>
        <ecNumber evidence="10">2.5.1.75</ecNumber>
    </recommendedName>
    <alternativeName>
        <fullName evidence="10">Dimethylallyl diphosphate:tRNA dimethylallyltransferase</fullName>
        <shortName evidence="10">DMAPP:tRNA dimethylallyltransferase</shortName>
        <shortName evidence="10">DMATase</shortName>
    </alternativeName>
    <alternativeName>
        <fullName evidence="10">Isopentenyl-diphosphate:tRNA isopentenyltransferase</fullName>
        <shortName evidence="10">IPP transferase</shortName>
        <shortName evidence="10">IPPT</shortName>
        <shortName evidence="10">IPTase</shortName>
    </alternativeName>
</protein>
<dbReference type="GO" id="GO:0052381">
    <property type="term" value="F:tRNA dimethylallyltransferase activity"/>
    <property type="evidence" value="ECO:0007669"/>
    <property type="project" value="UniProtKB-UniRule"/>
</dbReference>
<comment type="similarity">
    <text evidence="3 10 13">Belongs to the IPP transferase family.</text>
</comment>
<evidence type="ECO:0000313" key="14">
    <source>
        <dbReference type="EMBL" id="MBC8569640.1"/>
    </source>
</evidence>
<name>A0A926IB06_9FIRM</name>
<keyword evidence="5 10" id="KW-0819">tRNA processing</keyword>
<feature type="binding site" evidence="10">
    <location>
        <begin position="12"/>
        <end position="19"/>
    </location>
    <ligand>
        <name>ATP</name>
        <dbReference type="ChEBI" id="CHEBI:30616"/>
    </ligand>
</feature>
<dbReference type="PANTHER" id="PTHR11088:SF60">
    <property type="entry name" value="TRNA DIMETHYLALLYLTRANSFERASE"/>
    <property type="match status" value="1"/>
</dbReference>
<comment type="caution">
    <text evidence="14">The sequence shown here is derived from an EMBL/GenBank/DDBJ whole genome shotgun (WGS) entry which is preliminary data.</text>
</comment>
<evidence type="ECO:0000256" key="1">
    <source>
        <dbReference type="ARBA" id="ARBA00001946"/>
    </source>
</evidence>
<dbReference type="EMBL" id="JACRTC010000001">
    <property type="protein sequence ID" value="MBC8569640.1"/>
    <property type="molecule type" value="Genomic_DNA"/>
</dbReference>
<evidence type="ECO:0000313" key="15">
    <source>
        <dbReference type="Proteomes" id="UP000660861"/>
    </source>
</evidence>
<organism evidence="14 15">
    <name type="scientific">Zongyangia hominis</name>
    <dbReference type="NCBI Taxonomy" id="2763677"/>
    <lineage>
        <taxon>Bacteria</taxon>
        <taxon>Bacillati</taxon>
        <taxon>Bacillota</taxon>
        <taxon>Clostridia</taxon>
        <taxon>Eubacteriales</taxon>
        <taxon>Oscillospiraceae</taxon>
        <taxon>Zongyangia</taxon>
    </lineage>
</organism>
<dbReference type="NCBIfam" id="TIGR00174">
    <property type="entry name" value="miaA"/>
    <property type="match status" value="1"/>
</dbReference>
<keyword evidence="6 10" id="KW-0547">Nucleotide-binding</keyword>
<sequence length="314" mass="35852">MEEKTPLLVVTGPTASGKTRLSIDLARCRGGEIVCADSMQIYKEMQIATAKPTPEEMGGVPHHLFDFLDLDEEFSVAQYCRRAKEAIAHIAGRGKLPMLVGGTGLYIHSLIDNVDFDQIKTNEPLRKELCLYAQENGNEALFSRLKEIDPALCEKLHPNNLYRVIRAIEVYHTTGVPMSELQRKAKGRESPYALCMIGIAYDDRQKLYDRVNLRVDQMLEAGLLEEARDILSRDAVRTARQAIGYKELIGYLNGEIPLEEAVENLKRETRRYAKRQLTWFRRDPRIQWIYPDLLHGYDEVFLSAQKILEKSGIL</sequence>
<evidence type="ECO:0000256" key="10">
    <source>
        <dbReference type="HAMAP-Rule" id="MF_00185"/>
    </source>
</evidence>